<protein>
    <submittedName>
        <fullName evidence="1">Uncharacterized protein</fullName>
    </submittedName>
</protein>
<dbReference type="Proteomes" id="UP001163324">
    <property type="component" value="Chromosome 9"/>
</dbReference>
<sequence>MSISSDGTSFSTLVPGQDWPDGIDVDRSVNRMFWTCMGVPGSNQGEVKSADLDGGNVVTIIPQGVVNTPKQIRVEPRSRKLYFADREGMRVLRCDYDGGNLETLVQNGDWEVDGTGDATKWCVGMAVSTRLGKVFWTQKGAPSSGTGRIFCAGIDVPQGETPSSRSDVALLVEGLPEPIDLDLDEATNNLYWTDRATTPLGNSLSRVKLDAAGGSVVHIKAAGDLGYEVLFKDLSEAIGLKIDVDAGHVYFTDLGGSLYRSNLQGGERERLYFSEETALTGVSFL</sequence>
<comment type="caution">
    <text evidence="1">The sequence shown here is derived from an EMBL/GenBank/DDBJ whole genome shotgun (WGS) entry which is preliminary data.</text>
</comment>
<organism evidence="1 2">
    <name type="scientific">Trichothecium roseum</name>
    <dbReference type="NCBI Taxonomy" id="47278"/>
    <lineage>
        <taxon>Eukaryota</taxon>
        <taxon>Fungi</taxon>
        <taxon>Dikarya</taxon>
        <taxon>Ascomycota</taxon>
        <taxon>Pezizomycotina</taxon>
        <taxon>Sordariomycetes</taxon>
        <taxon>Hypocreomycetidae</taxon>
        <taxon>Hypocreales</taxon>
        <taxon>Hypocreales incertae sedis</taxon>
        <taxon>Trichothecium</taxon>
    </lineage>
</organism>
<evidence type="ECO:0000313" key="2">
    <source>
        <dbReference type="Proteomes" id="UP001163324"/>
    </source>
</evidence>
<accession>A0ACC0UQH6</accession>
<reference evidence="1" key="1">
    <citation type="submission" date="2022-10" db="EMBL/GenBank/DDBJ databases">
        <title>Complete Genome of Trichothecium roseum strain YXFP-22015, a Plant Pathogen Isolated from Citrus.</title>
        <authorList>
            <person name="Wang Y."/>
            <person name="Zhu L."/>
        </authorList>
    </citation>
    <scope>NUCLEOTIDE SEQUENCE</scope>
    <source>
        <strain evidence="1">YXFP-22015</strain>
    </source>
</reference>
<keyword evidence="2" id="KW-1185">Reference proteome</keyword>
<name>A0ACC0UQH6_9HYPO</name>
<gene>
    <name evidence="1" type="ORF">N3K66_008525</name>
</gene>
<proteinExistence type="predicted"/>
<evidence type="ECO:0000313" key="1">
    <source>
        <dbReference type="EMBL" id="KAI9896353.1"/>
    </source>
</evidence>
<dbReference type="EMBL" id="CM047948">
    <property type="protein sequence ID" value="KAI9896353.1"/>
    <property type="molecule type" value="Genomic_DNA"/>
</dbReference>